<dbReference type="AlphaFoldDB" id="A0A835BHD5"/>
<comment type="subcellular location">
    <subcellularLocation>
        <location evidence="1">Mitochondrion inner membrane</location>
        <topology evidence="1">Multi-pass membrane protein</topology>
    </subcellularLocation>
</comment>
<comment type="similarity">
    <text evidence="2">Belongs to the Tim17/Tim22/Tim23 family.</text>
</comment>
<feature type="compositionally biased region" description="Basic residues" evidence="8">
    <location>
        <begin position="113"/>
        <end position="134"/>
    </location>
</feature>
<feature type="region of interest" description="Disordered" evidence="8">
    <location>
        <begin position="106"/>
        <end position="134"/>
    </location>
</feature>
<name>A0A835BHD5_9POAL</name>
<keyword evidence="7" id="KW-0472">Membrane</keyword>
<evidence type="ECO:0000256" key="4">
    <source>
        <dbReference type="ARBA" id="ARBA00022792"/>
    </source>
</evidence>
<dbReference type="GO" id="GO:0030150">
    <property type="term" value="P:protein import into mitochondrial matrix"/>
    <property type="evidence" value="ECO:0007669"/>
    <property type="project" value="TreeGrafter"/>
</dbReference>
<evidence type="ECO:0000256" key="5">
    <source>
        <dbReference type="ARBA" id="ARBA00022989"/>
    </source>
</evidence>
<dbReference type="OrthoDB" id="688470at2759"/>
<dbReference type="Proteomes" id="UP000636709">
    <property type="component" value="Unassembled WGS sequence"/>
</dbReference>
<keyword evidence="5" id="KW-1133">Transmembrane helix</keyword>
<dbReference type="PANTHER" id="PTHR10485">
    <property type="entry name" value="MITOCHONDRIAL IMPORT INNER MEMBRANE TRANSLOCASE SUBUNIT TIM-17"/>
    <property type="match status" value="1"/>
</dbReference>
<evidence type="ECO:0000256" key="6">
    <source>
        <dbReference type="ARBA" id="ARBA00023128"/>
    </source>
</evidence>
<comment type="caution">
    <text evidence="9">The sequence shown here is derived from an EMBL/GenBank/DDBJ whole genome shotgun (WGS) entry which is preliminary data.</text>
</comment>
<keyword evidence="4" id="KW-0999">Mitochondrion inner membrane</keyword>
<evidence type="ECO:0000256" key="1">
    <source>
        <dbReference type="ARBA" id="ARBA00004448"/>
    </source>
</evidence>
<keyword evidence="10" id="KW-1185">Reference proteome</keyword>
<evidence type="ECO:0000256" key="3">
    <source>
        <dbReference type="ARBA" id="ARBA00022692"/>
    </source>
</evidence>
<sequence>MAGGVPGYEGCPSYTYDVVDFVGELFVLGAACGSAFHFVKGLRASPIGSGAHRLAGAVRAVGANGPRVAGKFGAYCASFSAIEGAVPVARGREDIHRRHRRHVGLARHAPGSGRRRRPRRGGVRAPRRHGVLGC</sequence>
<keyword evidence="3" id="KW-0812">Transmembrane</keyword>
<dbReference type="GO" id="GO:0005744">
    <property type="term" value="C:TIM23 mitochondrial import inner membrane translocase complex"/>
    <property type="evidence" value="ECO:0007669"/>
    <property type="project" value="TreeGrafter"/>
</dbReference>
<dbReference type="PANTHER" id="PTHR10485:SF13">
    <property type="match status" value="1"/>
</dbReference>
<evidence type="ECO:0000313" key="10">
    <source>
        <dbReference type="Proteomes" id="UP000636709"/>
    </source>
</evidence>
<evidence type="ECO:0000256" key="2">
    <source>
        <dbReference type="ARBA" id="ARBA00008444"/>
    </source>
</evidence>
<accession>A0A835BHD5</accession>
<protein>
    <submittedName>
        <fullName evidence="9">Uncharacterized protein</fullName>
    </submittedName>
</protein>
<evidence type="ECO:0000256" key="8">
    <source>
        <dbReference type="SAM" id="MobiDB-lite"/>
    </source>
</evidence>
<dbReference type="EMBL" id="JACEFO010001874">
    <property type="protein sequence ID" value="KAF8697327.1"/>
    <property type="molecule type" value="Genomic_DNA"/>
</dbReference>
<organism evidence="9 10">
    <name type="scientific">Digitaria exilis</name>
    <dbReference type="NCBI Taxonomy" id="1010633"/>
    <lineage>
        <taxon>Eukaryota</taxon>
        <taxon>Viridiplantae</taxon>
        <taxon>Streptophyta</taxon>
        <taxon>Embryophyta</taxon>
        <taxon>Tracheophyta</taxon>
        <taxon>Spermatophyta</taxon>
        <taxon>Magnoliopsida</taxon>
        <taxon>Liliopsida</taxon>
        <taxon>Poales</taxon>
        <taxon>Poaceae</taxon>
        <taxon>PACMAD clade</taxon>
        <taxon>Panicoideae</taxon>
        <taxon>Panicodae</taxon>
        <taxon>Paniceae</taxon>
        <taxon>Anthephorinae</taxon>
        <taxon>Digitaria</taxon>
    </lineage>
</organism>
<dbReference type="GO" id="GO:0008320">
    <property type="term" value="F:protein transmembrane transporter activity"/>
    <property type="evidence" value="ECO:0007669"/>
    <property type="project" value="TreeGrafter"/>
</dbReference>
<evidence type="ECO:0000256" key="7">
    <source>
        <dbReference type="ARBA" id="ARBA00023136"/>
    </source>
</evidence>
<dbReference type="Pfam" id="PF02466">
    <property type="entry name" value="Tim17"/>
    <property type="match status" value="1"/>
</dbReference>
<evidence type="ECO:0000313" key="9">
    <source>
        <dbReference type="EMBL" id="KAF8697327.1"/>
    </source>
</evidence>
<proteinExistence type="inferred from homology"/>
<reference evidence="9" key="1">
    <citation type="submission" date="2020-07" db="EMBL/GenBank/DDBJ databases">
        <title>Genome sequence and genetic diversity analysis of an under-domesticated orphan crop, white fonio (Digitaria exilis).</title>
        <authorList>
            <person name="Bennetzen J.L."/>
            <person name="Chen S."/>
            <person name="Ma X."/>
            <person name="Wang X."/>
            <person name="Yssel A.E.J."/>
            <person name="Chaluvadi S.R."/>
            <person name="Johnson M."/>
            <person name="Gangashetty P."/>
            <person name="Hamidou F."/>
            <person name="Sanogo M.D."/>
            <person name="Zwaenepoel A."/>
            <person name="Wallace J."/>
            <person name="Van De Peer Y."/>
            <person name="Van Deynze A."/>
        </authorList>
    </citation>
    <scope>NUCLEOTIDE SEQUENCE</scope>
    <source>
        <tissue evidence="9">Leaves</tissue>
    </source>
</reference>
<keyword evidence="6" id="KW-0496">Mitochondrion</keyword>
<gene>
    <name evidence="9" type="ORF">HU200_035920</name>
</gene>